<feature type="compositionally biased region" description="Pro residues" evidence="4">
    <location>
        <begin position="43"/>
        <end position="53"/>
    </location>
</feature>
<dbReference type="InterPro" id="IPR051417">
    <property type="entry name" value="SDr/BOS_complex"/>
</dbReference>
<dbReference type="Proteomes" id="UP001285521">
    <property type="component" value="Unassembled WGS sequence"/>
</dbReference>
<gene>
    <name evidence="8" type="ORF">SK803_18845</name>
</gene>
<evidence type="ECO:0000313" key="9">
    <source>
        <dbReference type="Proteomes" id="UP001285521"/>
    </source>
</evidence>
<evidence type="ECO:0000256" key="6">
    <source>
        <dbReference type="SAM" id="SignalP"/>
    </source>
</evidence>
<protein>
    <submittedName>
        <fullName evidence="8">SdrD B-like domain-containing protein</fullName>
    </submittedName>
</protein>
<evidence type="ECO:0000256" key="3">
    <source>
        <dbReference type="ARBA" id="ARBA00022729"/>
    </source>
</evidence>
<evidence type="ECO:0000256" key="1">
    <source>
        <dbReference type="ARBA" id="ARBA00004613"/>
    </source>
</evidence>
<dbReference type="InterPro" id="IPR033764">
    <property type="entry name" value="Sdr_B"/>
</dbReference>
<feature type="region of interest" description="Disordered" evidence="4">
    <location>
        <begin position="12"/>
        <end position="57"/>
    </location>
</feature>
<organism evidence="8 9">
    <name type="scientific">Lentzea miocenica</name>
    <dbReference type="NCBI Taxonomy" id="3095431"/>
    <lineage>
        <taxon>Bacteria</taxon>
        <taxon>Bacillati</taxon>
        <taxon>Actinomycetota</taxon>
        <taxon>Actinomycetes</taxon>
        <taxon>Pseudonocardiales</taxon>
        <taxon>Pseudonocardiaceae</taxon>
        <taxon>Lentzea</taxon>
    </lineage>
</organism>
<keyword evidence="5" id="KW-0812">Transmembrane</keyword>
<comment type="subcellular location">
    <subcellularLocation>
        <location evidence="1">Secreted</location>
    </subcellularLocation>
</comment>
<name>A0ABU4T2A6_9PSEU</name>
<dbReference type="Pfam" id="PF17210">
    <property type="entry name" value="SdrD_B"/>
    <property type="match status" value="1"/>
</dbReference>
<reference evidence="8 9" key="1">
    <citation type="submission" date="2023-11" db="EMBL/GenBank/DDBJ databases">
        <title>Lentzea sokolovensis, sp. nov., Lentzea kristufkii, sp. nov., and Lentzea miocenensis, sp. nov., rare actinobacteria from Sokolov Coal Basin, Miocene lacustrine sediment, Czech Republic.</title>
        <authorList>
            <person name="Lara A."/>
            <person name="Kotroba L."/>
            <person name="Nouioui I."/>
            <person name="Neumann-Schaal M."/>
            <person name="Mast Y."/>
            <person name="Chronakova A."/>
        </authorList>
    </citation>
    <scope>NUCLEOTIDE SEQUENCE [LARGE SCALE GENOMIC DNA]</scope>
    <source>
        <strain evidence="8 9">BCCO 10_0856</strain>
    </source>
</reference>
<dbReference type="InterPro" id="IPR013783">
    <property type="entry name" value="Ig-like_fold"/>
</dbReference>
<evidence type="ECO:0000313" key="8">
    <source>
        <dbReference type="EMBL" id="MDX8032281.1"/>
    </source>
</evidence>
<dbReference type="RefSeq" id="WP_319967319.1">
    <property type="nucleotide sequence ID" value="NZ_JAXAVW010000014.1"/>
</dbReference>
<keyword evidence="3 6" id="KW-0732">Signal</keyword>
<dbReference type="SUPFAM" id="SSF117074">
    <property type="entry name" value="Hypothetical protein PA1324"/>
    <property type="match status" value="4"/>
</dbReference>
<feature type="domain" description="SD-repeat containing protein B" evidence="7">
    <location>
        <begin position="67"/>
        <end position="150"/>
    </location>
</feature>
<sequence>MTMAAVLAFGTTSAAAFAQDDPTSTPSAPTETSTSQPPTSESAPPPTNVPAPLPAQAQQQDSVVGILYADKNANRQQDPGEAIFDAEVTLFGGENSSSHYVTSDADGKFVFRGLAPGVYHPAYVLPDGWIVHHTKTTGDLITVTANATTALTARAERPYSEQLKVTATLDHDSYRLPASATITLTLTNTTNRRINGVQARCDRKESPEALGRGPGWNALRANGVTLEAGEQRTMRIVEEIPQAAAYGKGVVTLDCDFAPSASWNTDGPTVREHATVTGSTGGYAMVLGEDRNADSRIDGDEAVKDVQVVLLDPKIGGKVANGTSGADGKIEFNGLEAGEYRAVVLGSWAFTDPGQQQVRITPQGGSEYRFLKYAKPVELHGAVKFDKPRYESHETVRLDLIITNSGGQTAESVRLTGSFDSLEISDEQLGDVRMEGPGVRIPAGESRTFSLSGRIHEFADGKLTVQGAIDHIGRPISDLIEYNGEVEVVQTTGDITGVIYVDRNHNKQQDPGEGAADAVVEGNGGVPYSYLKTTTDAEGRYSFKDVPSGRYWIDYTLADGWMVHSDGAPRQIQVAPGPPAQVTARADRPYYEAIEATLTLDQAVYAIGDDAKITIKLRNKSDYVVSGIQAACNRVADTDQLGEPMSAGWGDLRRETSGVTLNPGEVKTVVATEKVPAGARWTSRVRVYCDFAPNVADEVDFVSGEDWASVPGGFGSLKGRLAHDKNGNHEADPGETLPAARILLMTDREYGAIVADTVSDSAGNVRFDQVPPGAYWAEIDGPWKLTGESDNHVDVSADRVVSRDFFVVPNPRAAPSPDQHDGGGTRGALAKTGASVLGLGVVAVLLVAFGFGARIAGRRRTS</sequence>
<dbReference type="Gene3D" id="2.60.40.10">
    <property type="entry name" value="Immunoglobulins"/>
    <property type="match status" value="4"/>
</dbReference>
<evidence type="ECO:0000256" key="2">
    <source>
        <dbReference type="ARBA" id="ARBA00022525"/>
    </source>
</evidence>
<accession>A0ABU4T2A6</accession>
<feature type="transmembrane region" description="Helical" evidence="5">
    <location>
        <begin position="836"/>
        <end position="856"/>
    </location>
</feature>
<comment type="caution">
    <text evidence="8">The sequence shown here is derived from an EMBL/GenBank/DDBJ whole genome shotgun (WGS) entry which is preliminary data.</text>
</comment>
<keyword evidence="9" id="KW-1185">Reference proteome</keyword>
<keyword evidence="5" id="KW-0472">Membrane</keyword>
<dbReference type="PANTHER" id="PTHR23303:SF14">
    <property type="entry name" value="BOS COMPLEX SUBUNIT NOMO1-RELATED"/>
    <property type="match status" value="1"/>
</dbReference>
<evidence type="ECO:0000256" key="4">
    <source>
        <dbReference type="SAM" id="MobiDB-lite"/>
    </source>
</evidence>
<keyword evidence="2" id="KW-0964">Secreted</keyword>
<dbReference type="EMBL" id="JAXAVW010000014">
    <property type="protein sequence ID" value="MDX8032281.1"/>
    <property type="molecule type" value="Genomic_DNA"/>
</dbReference>
<feature type="chain" id="PRO_5046275293" evidence="6">
    <location>
        <begin position="19"/>
        <end position="862"/>
    </location>
</feature>
<feature type="compositionally biased region" description="Low complexity" evidence="4">
    <location>
        <begin position="19"/>
        <end position="42"/>
    </location>
</feature>
<keyword evidence="5" id="KW-1133">Transmembrane helix</keyword>
<proteinExistence type="predicted"/>
<feature type="signal peptide" evidence="6">
    <location>
        <begin position="1"/>
        <end position="18"/>
    </location>
</feature>
<evidence type="ECO:0000256" key="5">
    <source>
        <dbReference type="SAM" id="Phobius"/>
    </source>
</evidence>
<dbReference type="PANTHER" id="PTHR23303">
    <property type="entry name" value="CARBOXYPEPTIDASE REGULATORY REGION-CONTAINING"/>
    <property type="match status" value="1"/>
</dbReference>
<evidence type="ECO:0000259" key="7">
    <source>
        <dbReference type="Pfam" id="PF17210"/>
    </source>
</evidence>